<evidence type="ECO:0000313" key="1">
    <source>
        <dbReference type="EMBL" id="OCX22734.1"/>
    </source>
</evidence>
<comment type="caution">
    <text evidence="1">The sequence shown here is derived from an EMBL/GenBank/DDBJ whole genome shotgun (WGS) entry which is preliminary data.</text>
</comment>
<name>A0A1C2E6X7_9HYPH</name>
<dbReference type="Proteomes" id="UP000094412">
    <property type="component" value="Unassembled WGS sequence"/>
</dbReference>
<dbReference type="EMBL" id="MDEO01000026">
    <property type="protein sequence ID" value="OCX22734.1"/>
    <property type="molecule type" value="Genomic_DNA"/>
</dbReference>
<evidence type="ECO:0000313" key="2">
    <source>
        <dbReference type="Proteomes" id="UP000094412"/>
    </source>
</evidence>
<organism evidence="1 2">
    <name type="scientific">Mesorhizobium hungaricum</name>
    <dbReference type="NCBI Taxonomy" id="1566387"/>
    <lineage>
        <taxon>Bacteria</taxon>
        <taxon>Pseudomonadati</taxon>
        <taxon>Pseudomonadota</taxon>
        <taxon>Alphaproteobacteria</taxon>
        <taxon>Hyphomicrobiales</taxon>
        <taxon>Phyllobacteriaceae</taxon>
        <taxon>Mesorhizobium</taxon>
    </lineage>
</organism>
<dbReference type="OrthoDB" id="8101005at2"/>
<dbReference type="RefSeq" id="WP_065996732.1">
    <property type="nucleotide sequence ID" value="NZ_MDEO01000026.1"/>
</dbReference>
<dbReference type="AlphaFoldDB" id="A0A1C2E6X7"/>
<gene>
    <name evidence="1" type="ORF">QV13_04495</name>
</gene>
<protein>
    <submittedName>
        <fullName evidence="1">Uncharacterized protein</fullName>
    </submittedName>
</protein>
<reference evidence="1 2" key="1">
    <citation type="submission" date="2016-08" db="EMBL/GenBank/DDBJ databases">
        <title>Whole genome sequence of Mesorhizobium sp. strain UASWS1009 isolated from industrial sewage.</title>
        <authorList>
            <person name="Crovadore J."/>
            <person name="Calmin G."/>
            <person name="Chablais R."/>
            <person name="Cochard B."/>
            <person name="Lefort F."/>
        </authorList>
    </citation>
    <scope>NUCLEOTIDE SEQUENCE [LARGE SCALE GENOMIC DNA]</scope>
    <source>
        <strain evidence="1 2">UASWS1009</strain>
    </source>
</reference>
<sequence>MRISVQPAKRDDQVKIIFDRPVTADQVQPGKHGIVSLLLLLPGLYGDGSHYRYTLTLTAEEVQLLLTPGP</sequence>
<accession>A0A1C2E6X7</accession>
<proteinExistence type="predicted"/>
<keyword evidence="2" id="KW-1185">Reference proteome</keyword>